<evidence type="ECO:0000313" key="1">
    <source>
        <dbReference type="EMBL" id="EMA36782.1"/>
    </source>
</evidence>
<gene>
    <name evidence="1" type="ORF">C447_13764</name>
</gene>
<accession>M0LT94</accession>
<comment type="caution">
    <text evidence="1">The sequence shown here is derived from an EMBL/GenBank/DDBJ whole genome shotgun (WGS) entry which is preliminary data.</text>
</comment>
<evidence type="ECO:0000313" key="2">
    <source>
        <dbReference type="Proteomes" id="UP000011566"/>
    </source>
</evidence>
<reference evidence="1 2" key="1">
    <citation type="journal article" date="2014" name="PLoS Genet.">
        <title>Phylogenetically driven sequencing of extremely halophilic archaea reveals strategies for static and dynamic osmo-response.</title>
        <authorList>
            <person name="Becker E.A."/>
            <person name="Seitzer P.M."/>
            <person name="Tritt A."/>
            <person name="Larsen D."/>
            <person name="Krusor M."/>
            <person name="Yao A.I."/>
            <person name="Wu D."/>
            <person name="Madern D."/>
            <person name="Eisen J.A."/>
            <person name="Darling A.E."/>
            <person name="Facciotti M.T."/>
        </authorList>
    </citation>
    <scope>NUCLEOTIDE SEQUENCE [LARGE SCALE GENOMIC DNA]</scope>
    <source>
        <strain evidence="1 2">100A6</strain>
    </source>
</reference>
<dbReference type="AlphaFoldDB" id="M0LT94"/>
<name>M0LT94_9EURY</name>
<protein>
    <submittedName>
        <fullName evidence="1">Uncharacterized protein</fullName>
    </submittedName>
</protein>
<dbReference type="Proteomes" id="UP000011566">
    <property type="component" value="Unassembled WGS sequence"/>
</dbReference>
<sequence>MIIEIGVRKQTQECTRSIYSGLLLRRIAQYLGYDPPEEDLLELLLAAAIDPNPHRLSLIEAVQHGAFVRELA</sequence>
<keyword evidence="2" id="KW-1185">Reference proteome</keyword>
<organism evidence="1 2">
    <name type="scientific">Halococcus hamelinensis 100A6</name>
    <dbReference type="NCBI Taxonomy" id="1132509"/>
    <lineage>
        <taxon>Archaea</taxon>
        <taxon>Methanobacteriati</taxon>
        <taxon>Methanobacteriota</taxon>
        <taxon>Stenosarchaea group</taxon>
        <taxon>Halobacteria</taxon>
        <taxon>Halobacteriales</taxon>
        <taxon>Halococcaceae</taxon>
        <taxon>Halococcus</taxon>
    </lineage>
</organism>
<dbReference type="EMBL" id="AOMB01000039">
    <property type="protein sequence ID" value="EMA36782.1"/>
    <property type="molecule type" value="Genomic_DNA"/>
</dbReference>
<dbReference type="PATRIC" id="fig|1132509.6.peg.3215"/>
<proteinExistence type="predicted"/>